<reference evidence="2" key="1">
    <citation type="submission" date="2016-01" db="EMBL/GenBank/DDBJ databases">
        <authorList>
            <person name="Peeters Charlotte."/>
        </authorList>
    </citation>
    <scope>NUCLEOTIDE SEQUENCE</scope>
    <source>
        <strain evidence="2">LMG 22936</strain>
    </source>
</reference>
<proteinExistence type="predicted"/>
<keyword evidence="1" id="KW-0812">Transmembrane</keyword>
<keyword evidence="1" id="KW-0472">Membrane</keyword>
<evidence type="ECO:0000313" key="3">
    <source>
        <dbReference type="Proteomes" id="UP000054717"/>
    </source>
</evidence>
<keyword evidence="1" id="KW-1133">Transmembrane helix</keyword>
<comment type="caution">
    <text evidence="2">The sequence shown here is derived from an EMBL/GenBank/DDBJ whole genome shotgun (WGS) entry which is preliminary data.</text>
</comment>
<feature type="transmembrane region" description="Helical" evidence="1">
    <location>
        <begin position="60"/>
        <end position="80"/>
    </location>
</feature>
<feature type="transmembrane region" description="Helical" evidence="1">
    <location>
        <begin position="92"/>
        <end position="109"/>
    </location>
</feature>
<feature type="transmembrane region" description="Helical" evidence="1">
    <location>
        <begin position="12"/>
        <end position="32"/>
    </location>
</feature>
<sequence length="154" mass="16025">MQRHTNDLLVRAIYSGSAAGLASAAAASMGAVTAGHGPFAALNAVSHCLWPDAIWQEQPSVSYTAAGAAIHMGSAVFWGALFEALCGRRSSVSTIVTAAATTALVAYVIDYHAVPKRVTPGFEAHLPKRSLAMTYVALGAGFTIAALARQRKLR</sequence>
<keyword evidence="3" id="KW-1185">Reference proteome</keyword>
<dbReference type="Proteomes" id="UP000054717">
    <property type="component" value="Unassembled WGS sequence"/>
</dbReference>
<dbReference type="AlphaFoldDB" id="A0A158KEH9"/>
<gene>
    <name evidence="2" type="ORF">AWB66_06068</name>
</gene>
<evidence type="ECO:0000313" key="2">
    <source>
        <dbReference type="EMBL" id="SAL79548.1"/>
    </source>
</evidence>
<dbReference type="RefSeq" id="WP_087633766.1">
    <property type="nucleotide sequence ID" value="NZ_FCNZ02000053.1"/>
</dbReference>
<organism evidence="2 3">
    <name type="scientific">Caballeronia telluris</name>
    <dbReference type="NCBI Taxonomy" id="326475"/>
    <lineage>
        <taxon>Bacteria</taxon>
        <taxon>Pseudomonadati</taxon>
        <taxon>Pseudomonadota</taxon>
        <taxon>Betaproteobacteria</taxon>
        <taxon>Burkholderiales</taxon>
        <taxon>Burkholderiaceae</taxon>
        <taxon>Caballeronia</taxon>
    </lineage>
</organism>
<name>A0A158KEH9_9BURK</name>
<evidence type="ECO:0000256" key="1">
    <source>
        <dbReference type="SAM" id="Phobius"/>
    </source>
</evidence>
<dbReference type="STRING" id="326475.AWB66_06068"/>
<feature type="transmembrane region" description="Helical" evidence="1">
    <location>
        <begin position="129"/>
        <end position="148"/>
    </location>
</feature>
<dbReference type="EMBL" id="FCNZ02000053">
    <property type="protein sequence ID" value="SAL79548.1"/>
    <property type="molecule type" value="Genomic_DNA"/>
</dbReference>
<accession>A0A158KEH9</accession>
<protein>
    <submittedName>
        <fullName evidence="2">Uncharacterized protein</fullName>
    </submittedName>
</protein>